<dbReference type="FunFam" id="3.30.2410.10:FF:000004">
    <property type="entry name" value="E3 ubiquitin-protein ligase HUWE1, variant"/>
    <property type="match status" value="1"/>
</dbReference>
<feature type="compositionally biased region" description="Polar residues" evidence="12">
    <location>
        <begin position="771"/>
        <end position="781"/>
    </location>
</feature>
<evidence type="ECO:0000256" key="2">
    <source>
        <dbReference type="ARBA" id="ARBA00004123"/>
    </source>
</evidence>
<dbReference type="CDD" id="cd00078">
    <property type="entry name" value="HECTc"/>
    <property type="match status" value="1"/>
</dbReference>
<dbReference type="EC" id="2.3.2.26" evidence="4"/>
<dbReference type="GO" id="GO:0006511">
    <property type="term" value="P:ubiquitin-dependent protein catabolic process"/>
    <property type="evidence" value="ECO:0007669"/>
    <property type="project" value="TreeGrafter"/>
</dbReference>
<dbReference type="Gene3D" id="3.90.1750.10">
    <property type="entry name" value="Hect, E3 ligase catalytic domains"/>
    <property type="match status" value="1"/>
</dbReference>
<feature type="compositionally biased region" description="Polar residues" evidence="12">
    <location>
        <begin position="2109"/>
        <end position="2133"/>
    </location>
</feature>
<keyword evidence="5" id="KW-0813">Transport</keyword>
<dbReference type="Proteomes" id="UP000431533">
    <property type="component" value="Unassembled WGS sequence"/>
</dbReference>
<dbReference type="InterPro" id="IPR010314">
    <property type="entry name" value="E3_Ub_ligase_DUF913"/>
</dbReference>
<proteinExistence type="inferred from homology"/>
<evidence type="ECO:0000256" key="8">
    <source>
        <dbReference type="ARBA" id="ARBA00022816"/>
    </source>
</evidence>
<feature type="compositionally biased region" description="Polar residues" evidence="12">
    <location>
        <begin position="3013"/>
        <end position="3025"/>
    </location>
</feature>
<feature type="compositionally biased region" description="Polar residues" evidence="12">
    <location>
        <begin position="326"/>
        <end position="367"/>
    </location>
</feature>
<sequence length="4158" mass="458475">MVRITRPVLEKHKETMSLWIDEFRSTACATSLPLLPQFLATFPTRWPFPHADLYHWVSLLNRFDVILERFCKTYKLDEGPQTMDFTCQILATNTDGSEESNDEDLRNLGYGKDGDRQLVESILAFSQILLQNCSNRSIYASSPHLNSLLNSTSLSILESTLHVALELALRYSTALKRGAVRHTSKDLLKNHYNIDMDRVLQLALPFTKTIVAPAESTHGTTPVTPNAKGKEKAHFSTPAQKAVSCTVSATDLVSFVKGGSGVTSSPKGPGNGTSAVSIASEISWEQWGDVKVTYYPKPAPDSDLPPVKPRSDATNPRLPSFGVGTPTPTRRSNLGPNSRNNRQSSSDGSPTPIARSSTFPTDDTPQPSCKAVEISSSMLASTSLHKLLGENVSGMPQDKQYELLSKLRIASALTTSLETRRQILSVRLLAITNLAYVHSETTFIDSVLKQDSDEPRRLQLVYQLAELVHPPPEGDVAVPLSLQTLALSALTSILEHPSKYNDVCAALNTNVNHGVLLYVVRKAVAGMGCNDDSDNKLTEEDRWRNALFYLLGTAGLSNNPRTSGDLVTAGLIPIFVEVLTLRTNTAERYQIEVLKILDTIMYSARDAFQTLVSADGLDAVSDLIVFEVKTAAENAATGKGTPPELHSLAVDYDIPFYKQQTLRILFKFIHHMMSTAGGYGGNFDRLLRNLIDSSQLLGSLRQIIGNSHCFGSIVWTNAVSILNDFINNEPTSFAVIAEAGLSKGFLEAITGTEIVMPSETKKHQVEAEETVQPSAEQSSPAAGSDDDDDDDDDESSDDEAPTPQRPSSEKLQAPRQGPLAKGVMPTPDTISIVPQAFGAICLNNAGMKMFQHSRALETFFEVFESRDHVKCMITNPELPNTLGATFDELARHHPPLKTAILNAVIEMVARVGYLCKMDAENKKIGTKLFAIDSSGRVAIADANLVPAVNLGKGKGKVIDDGGDVEMQDAGQELVDVATEELSSENTTPNASNTPYISAVSTFLNAILANSSIRSEFCSRGGIEYVLDLANSPCLYTGFADSHASKNLQSVIGVLAEHKPHLTIPSLLRRVQSAADVLAPFAGHTDSEAFFAPFVNAELSQTADAEFISKGTTYAKAFVNLHSLLRILHACFQTASHFSHHRTTSTSFIQINVGDYYVHLVRSLGPLLGACIQEDIILKNIVPAHWKNPEALLIKDPGFGEPTSENILGTELPSPAPEPAELDTSETSLSTNPINGDSSELVVNDVPKSVDEEKVPAKSEQKNPFFQNYRTINSMLKTRSISTFFQTLGKALVTKRNPDAFQKQSHMAIADALAETMLLQLSRSDNSPSIENFKYWIRILAVLKEMLVDTSRHAERPTQTITLVLQAFKEREGFESVNQILETFTAEIQSRPPVKPNSQDKESVLGFSRMGTGDILSLYSQLVTGKNVTEAQQTVAIATRNERDRTRVDNFSPPQFLVELRMAVLPVTRRLWQSSEFIERAPDSTCERLIEVIRIIAGADSEANALRRSDKIVPPSKVPPKTFKSSDDHLSALVEGHTYDRELAIEALYRCNNNLTSASEYCREIVQGEGRRNPVPEGDIAPNPDPTEASRPRTGGSTGTNTPDSLYQASAADSRANIPTIVDSLNQIVTPSGNDEPAAPQNFDNLLNQFSQNTEVASRPGSSAAPAPKESLPAVEESKTKQVTVDDLNEEREALREDLIDKCLDVINAHGEVTFEVADLIKTVINKSGDPPGQRRNVGTTLVIALMSFAGEEDLQAVGKKIAAYANLLALMLQDKLFYTETLGDLKENLSTLLSFIRFSNNHTSEDESPWIPQILLVIEMLLCEDARPRKTRWITPSSEDETIEGPVLETAEPSVPEAERTELFDKILDILPRIGKDEGLALAVLRVLVILTRSRPVAQALSDKKNIQRLFVMAKQLAGVGSSRIQGPLMLILRHCIEDDETIKQIMRAEIKAWFEGPRQQRTVITSVYLQNLCNSAVRQPELFVEVTNEMVKYNRWAYTPPGETPSRHMSLVLKETPVTELSNGASDDPVSPTVHATEDLTIQDVKTSTEGDSEMPDVAKPAATESKLPVVAHPDGIIHYLLCELITYKDVSDGPAIPAPTIPTITADKSNAGPSSVDTPMIGSSTPEGVSQETKDAKQTPKQEFKSEEHPMYIHRCFILQCLTELLASYNSTKVEFINWHKHKPVKAMTPSKPRSTAVNYLLYDLLPIGTLEHPETIDLRKQLVTSGWADSVLCALVSKTGERPVDMKREQYDSDDEPDLLHVRKYVLENILRAFGQASASTEPLDVKYARMLALSDLMSHIMSGKENAPPAEVNLANVSQKQLRRIMYEKGFMTALTQSIAEIDLNFPGARRAVKYILRPLKTLSSTALSLSELGLISTAPDNNDADEIESASSASEIEDDREETPDLFRNSTLGMFEPGREGDSSDDSEDDDEEMYEGEYDDEMEYEEDIGGGEDNISDEDEEVEGMGPMEGLSGDHGLDVEVIMEDDDGEDDDEGESNSDDDSGDSGSDLEDDDARVEIIDEAGNVQELGEDDMEDWESDDQDDDGEEEDYEGQAADEEEQELHEMNAMDMASGQLGHLVRALGGEDAEDMIEQMEQQMEADGIDPGDDEDRIAGEYIEEDDNDVDDEDDDDEADEDDILFQGNYPLDGPGRGPFGWEGEVEPAMGGLRRHPRPGGFPPFPFFPGGRDPLGGELPEHSRPPILASPAMRLELANANITRLTLRLRELAGEISANALSVPSYGRSHRPGAPARSGNDGVNPLLQRNSSAPMRGDIGSSGRHTLGSFIQGIGGPNEILDIGISGRPFGEAERALFQEAIRSLPVIPGTIARNGQALQFHITTGPGHELPRDIQAMFGMRPSPRYDGRHATDPGNSAFFTPLSTKVRWDEEAKLLFGPTVAEKAADLYNAIQAVLVPPAIEADKAIKAAEAEEKRKSEEEAKKKAEEERIVREAKEAEEKAEREKKEAEERETAERAAAEALAARGPESEQEANSVQEAAEAMEGVETENAETTPEGQGTQGEETPAADRPRVTTVIRGNPYDITDLGIDPEFLAELPEEIREEVIMSAVSERRSAAAATGAQPSDIEQEFLDALPADIREEIMAQERQDRRRREREERNRQATVANGGAPSAGEMDAASILATLPPALRQQVLMEQDEDMLALLPADIADQARAAQRDHPAHQGRVPGGFARRAAPPVAGQDANAERQPRRVVVQMLDKPGIATLLRLMFIFQQGSLRNTLNTVLQNISHNRHNRNEVLGTILHILQDGSFDMSAVERSFTQLSLRAKQPSLKEKDPKTPTPLKRTLTGPSTTSSVTPTNFEASPLMVVQQCLLSLVFLTSANPHIPAFFLTEHEPTGGLKRSLSRKGKGKENKASRYPLNSLLTLLDRELIMESSSVMESLSTLLNMTTTPLQALQRRQKEAAGEGKKEETAEAVPTAADTAVSVTTPEPTTSDEQHYDAQSDPTMDRLLAEAESSPTLPPDEGAEPSTSTETPAAPSESTSKEAAKEPEKKLQRQMVPPVVPEHNLQLVINIFVARECSSKTFRETLSTIKNLSAIPDAKAVFGRELISKAQGLGEIILVDLQDLLPQIEKATTGTEIQGVALAKFSPGGSDQNKLLRVLTALDHLFDPKRDRKDASEVDSEGESSQLSEKQDLLSSLYENSTFGPMWEKLSECLRAIRQREHMLNVATILLPLIEALMVVCKNTTLKEKSSQTSKEMLLTSPPPESRMESLFFTFTEEHRKILNDLVRHTPKLMSGTFSLLVKNPKVLEFDNKRNYFTRSIHAKAPNGRQSHPPLQLSVRRDQVFHDSFKSLYFQTGDQMKYGKLSIRFHGEEGVDAGGVTREWFQVLSRQMFDPGYALFIPVSSDRTTFHPNQLSSINEEHLMFFKFIGRIIGKALYEGRVLDCHFSRAVYKRILGKPVSVKDMESLDPEYYKSLVWMLENDITDIITETFSVDNDKFGVVETIDFIENGRNIPVTEENKHEYIRLMVEWKLTGSVKEQLDEFLKGFHDIIPAELIAIFNEQELELLISGLPEIEVDDWKSNTEYHNYSASSPQIQWFWRAVRSYDKEERAKLLQFVTGTSKVPLNGFRELEGMNGFSRFNIHRDYGSKERLPSSHTCFNQLDLPEYESYESLRSHVLTAITAGSEYFGFA</sequence>
<evidence type="ECO:0000313" key="14">
    <source>
        <dbReference type="EMBL" id="TVY25144.1"/>
    </source>
</evidence>
<feature type="compositionally biased region" description="Basic and acidic residues" evidence="12">
    <location>
        <begin position="2956"/>
        <end position="2980"/>
    </location>
</feature>
<feature type="region of interest" description="Disordered" evidence="12">
    <location>
        <begin position="1653"/>
        <end position="1681"/>
    </location>
</feature>
<dbReference type="PANTHER" id="PTHR11254">
    <property type="entry name" value="HECT DOMAIN UBIQUITIN-PROTEIN LIGASE"/>
    <property type="match status" value="1"/>
</dbReference>
<feature type="region of interest" description="Disordered" evidence="12">
    <location>
        <begin position="298"/>
        <end position="370"/>
    </location>
</feature>
<dbReference type="GO" id="GO:0005634">
    <property type="term" value="C:nucleus"/>
    <property type="evidence" value="ECO:0007669"/>
    <property type="project" value="UniProtKB-SubCell"/>
</dbReference>
<evidence type="ECO:0000256" key="11">
    <source>
        <dbReference type="PROSITE-ProRule" id="PRU00104"/>
    </source>
</evidence>
<dbReference type="InterPro" id="IPR025527">
    <property type="entry name" value="HUWE1/Rev1_UBM"/>
</dbReference>
<keyword evidence="6" id="KW-0808">Transferase</keyword>
<feature type="region of interest" description="Disordered" evidence="12">
    <location>
        <begin position="3637"/>
        <end position="3657"/>
    </location>
</feature>
<keyword evidence="15" id="KW-1185">Reference proteome</keyword>
<dbReference type="InterPro" id="IPR010309">
    <property type="entry name" value="E3_Ub_ligase_DUF908"/>
</dbReference>
<feature type="compositionally biased region" description="Acidic residues" evidence="12">
    <location>
        <begin position="2400"/>
        <end position="2409"/>
    </location>
</feature>
<reference evidence="14 15" key="1">
    <citation type="submission" date="2018-05" db="EMBL/GenBank/DDBJ databases">
        <title>Genome sequencing and assembly of the regulated plant pathogen Lachnellula willkommii and related sister species for the development of diagnostic species identification markers.</title>
        <authorList>
            <person name="Giroux E."/>
            <person name="Bilodeau G."/>
        </authorList>
    </citation>
    <scope>NUCLEOTIDE SEQUENCE [LARGE SCALE GENOMIC DNA]</scope>
    <source>
        <strain evidence="14 15">CBS 185.66</strain>
    </source>
</reference>
<dbReference type="SUPFAM" id="SSF48371">
    <property type="entry name" value="ARM repeat"/>
    <property type="match status" value="2"/>
</dbReference>
<dbReference type="GO" id="GO:0000209">
    <property type="term" value="P:protein polyubiquitination"/>
    <property type="evidence" value="ECO:0007669"/>
    <property type="project" value="TreeGrafter"/>
</dbReference>
<feature type="compositionally biased region" description="Polar residues" evidence="12">
    <location>
        <begin position="1224"/>
        <end position="1237"/>
    </location>
</feature>
<feature type="region of interest" description="Disordered" evidence="12">
    <location>
        <begin position="2622"/>
        <end position="2641"/>
    </location>
</feature>
<gene>
    <name evidence="14" type="primary">B11B22.010</name>
    <name evidence="14" type="ORF">LHYA1_G006463</name>
</gene>
<evidence type="ECO:0000259" key="13">
    <source>
        <dbReference type="PROSITE" id="PS50237"/>
    </source>
</evidence>
<dbReference type="GeneID" id="41986661"/>
<dbReference type="Pfam" id="PF00632">
    <property type="entry name" value="HECT"/>
    <property type="match status" value="1"/>
</dbReference>
<comment type="similarity">
    <text evidence="10">Belongs to the UPL family. TOM1/PTR1 subfamily.</text>
</comment>
<dbReference type="OrthoDB" id="8068875at2759"/>
<keyword evidence="7 11" id="KW-0833">Ubl conjugation pathway</keyword>
<feature type="region of interest" description="Disordered" evidence="12">
    <location>
        <begin position="216"/>
        <end position="235"/>
    </location>
</feature>
<comment type="caution">
    <text evidence="14">The sequence shown here is derived from an EMBL/GenBank/DDBJ whole genome shotgun (WGS) entry which is preliminary data.</text>
</comment>
<feature type="compositionally biased region" description="Basic and acidic residues" evidence="12">
    <location>
        <begin position="3422"/>
        <end position="3435"/>
    </location>
</feature>
<keyword evidence="9" id="KW-0539">Nucleus</keyword>
<dbReference type="Gene3D" id="3.30.2410.10">
    <property type="entry name" value="Hect, E3 ligase catalytic domain"/>
    <property type="match status" value="1"/>
</dbReference>
<evidence type="ECO:0000256" key="7">
    <source>
        <dbReference type="ARBA" id="ARBA00022786"/>
    </source>
</evidence>
<dbReference type="GO" id="GO:0061630">
    <property type="term" value="F:ubiquitin protein ligase activity"/>
    <property type="evidence" value="ECO:0007669"/>
    <property type="project" value="UniProtKB-EC"/>
</dbReference>
<dbReference type="EMBL" id="QGMH01000105">
    <property type="protein sequence ID" value="TVY25144.1"/>
    <property type="molecule type" value="Genomic_DNA"/>
</dbReference>
<feature type="compositionally biased region" description="Basic and acidic residues" evidence="12">
    <location>
        <begin position="3109"/>
        <end position="3123"/>
    </location>
</feature>
<feature type="region of interest" description="Disordered" evidence="12">
    <location>
        <begin position="3290"/>
        <end position="3320"/>
    </location>
</feature>
<dbReference type="GO" id="GO:0051028">
    <property type="term" value="P:mRNA transport"/>
    <property type="evidence" value="ECO:0007669"/>
    <property type="project" value="UniProtKB-KW"/>
</dbReference>
<evidence type="ECO:0000313" key="15">
    <source>
        <dbReference type="Proteomes" id="UP000431533"/>
    </source>
</evidence>
<feature type="region of interest" description="Disordered" evidence="12">
    <location>
        <begin position="2103"/>
        <end position="2147"/>
    </location>
</feature>
<feature type="compositionally biased region" description="Low complexity" evidence="12">
    <location>
        <begin position="3304"/>
        <end position="3320"/>
    </location>
</feature>
<evidence type="ECO:0000256" key="3">
    <source>
        <dbReference type="ARBA" id="ARBA00004906"/>
    </source>
</evidence>
<evidence type="ECO:0000256" key="10">
    <source>
        <dbReference type="ARBA" id="ARBA00034494"/>
    </source>
</evidence>
<feature type="domain" description="HECT" evidence="13">
    <location>
        <begin position="3822"/>
        <end position="4158"/>
    </location>
</feature>
<dbReference type="FunFam" id="3.30.2160.10:FF:000001">
    <property type="entry name" value="E3 ubiquitin-protein ligase NEDD4-like"/>
    <property type="match status" value="1"/>
</dbReference>
<dbReference type="Pfam" id="PF06012">
    <property type="entry name" value="DUF908"/>
    <property type="match status" value="1"/>
</dbReference>
<comment type="catalytic activity">
    <reaction evidence="1">
        <text>S-ubiquitinyl-[E2 ubiquitin-conjugating enzyme]-L-cysteine + [acceptor protein]-L-lysine = [E2 ubiquitin-conjugating enzyme]-L-cysteine + N(6)-ubiquitinyl-[acceptor protein]-L-lysine.</text>
        <dbReference type="EC" id="2.3.2.26"/>
    </reaction>
</comment>
<evidence type="ECO:0000256" key="12">
    <source>
        <dbReference type="SAM" id="MobiDB-lite"/>
    </source>
</evidence>
<dbReference type="RefSeq" id="XP_031003932.1">
    <property type="nucleotide sequence ID" value="XM_031151401.1"/>
</dbReference>
<feature type="region of interest" description="Disordered" evidence="12">
    <location>
        <begin position="3109"/>
        <end position="3136"/>
    </location>
</feature>
<dbReference type="InterPro" id="IPR000569">
    <property type="entry name" value="HECT_dom"/>
</dbReference>
<feature type="compositionally biased region" description="Polar residues" evidence="12">
    <location>
        <begin position="3447"/>
        <end position="3457"/>
    </location>
</feature>
<feature type="region of interest" description="Disordered" evidence="12">
    <location>
        <begin position="2956"/>
        <end position="3038"/>
    </location>
</feature>
<evidence type="ECO:0000256" key="1">
    <source>
        <dbReference type="ARBA" id="ARBA00000885"/>
    </source>
</evidence>
<dbReference type="Gene3D" id="3.30.2160.10">
    <property type="entry name" value="Hect, E3 ligase catalytic domain"/>
    <property type="match status" value="1"/>
</dbReference>
<dbReference type="PROSITE" id="PS50237">
    <property type="entry name" value="HECT"/>
    <property type="match status" value="1"/>
</dbReference>
<dbReference type="InterPro" id="IPR050409">
    <property type="entry name" value="E3_ubiq-protein_ligase"/>
</dbReference>
<dbReference type="SUPFAM" id="SSF56204">
    <property type="entry name" value="Hect, E3 ligase catalytic domain"/>
    <property type="match status" value="1"/>
</dbReference>
<feature type="compositionally biased region" description="Acidic residues" evidence="12">
    <location>
        <begin position="2487"/>
        <end position="2520"/>
    </location>
</feature>
<feature type="compositionally biased region" description="Basic and acidic residues" evidence="12">
    <location>
        <begin position="2134"/>
        <end position="2147"/>
    </location>
</feature>
<evidence type="ECO:0000256" key="5">
    <source>
        <dbReference type="ARBA" id="ARBA00022448"/>
    </source>
</evidence>
<feature type="region of interest" description="Disordered" evidence="12">
    <location>
        <begin position="3477"/>
        <end position="3523"/>
    </location>
</feature>
<feature type="region of interest" description="Disordered" evidence="12">
    <location>
        <begin position="3419"/>
        <end position="3465"/>
    </location>
</feature>
<keyword evidence="8" id="KW-0509">mRNA transport</keyword>
<feature type="compositionally biased region" description="Acidic residues" evidence="12">
    <location>
        <begin position="2428"/>
        <end position="2469"/>
    </location>
</feature>
<name>A0A8H8R1F1_9HELO</name>
<evidence type="ECO:0000256" key="6">
    <source>
        <dbReference type="ARBA" id="ARBA00022679"/>
    </source>
</evidence>
<feature type="region of interest" description="Disordered" evidence="12">
    <location>
        <begin position="1568"/>
        <end position="1605"/>
    </location>
</feature>
<dbReference type="PANTHER" id="PTHR11254:SF67">
    <property type="entry name" value="E3 UBIQUITIN-PROTEIN LIGASE HUWE1"/>
    <property type="match status" value="1"/>
</dbReference>
<comment type="pathway">
    <text evidence="3">Protein modification; protein ubiquitination.</text>
</comment>
<organism evidence="14 15">
    <name type="scientific">Lachnellula hyalina</name>
    <dbReference type="NCBI Taxonomy" id="1316788"/>
    <lineage>
        <taxon>Eukaryota</taxon>
        <taxon>Fungi</taxon>
        <taxon>Dikarya</taxon>
        <taxon>Ascomycota</taxon>
        <taxon>Pezizomycotina</taxon>
        <taxon>Leotiomycetes</taxon>
        <taxon>Helotiales</taxon>
        <taxon>Lachnaceae</taxon>
        <taxon>Lachnellula</taxon>
    </lineage>
</organism>
<dbReference type="FunFam" id="3.90.1750.10:FF:000003">
    <property type="entry name" value="E3 ubiquitin-protein ligase UPL1"/>
    <property type="match status" value="1"/>
</dbReference>
<dbReference type="Pfam" id="PF14377">
    <property type="entry name" value="UBM"/>
    <property type="match status" value="3"/>
</dbReference>
<accession>A0A8H8R1F1</accession>
<feature type="region of interest" description="Disordered" evidence="12">
    <location>
        <begin position="2745"/>
        <end position="2777"/>
    </location>
</feature>
<dbReference type="InterPro" id="IPR035983">
    <property type="entry name" value="Hect_E3_ubiquitin_ligase"/>
</dbReference>
<dbReference type="Pfam" id="PF06025">
    <property type="entry name" value="DUF913"/>
    <property type="match status" value="1"/>
</dbReference>
<evidence type="ECO:0000256" key="9">
    <source>
        <dbReference type="ARBA" id="ARBA00023242"/>
    </source>
</evidence>
<feature type="compositionally biased region" description="Acidic residues" evidence="12">
    <location>
        <begin position="2534"/>
        <end position="2567"/>
    </location>
</feature>
<dbReference type="UniPathway" id="UPA00143"/>
<dbReference type="SMART" id="SM00119">
    <property type="entry name" value="HECTc"/>
    <property type="match status" value="1"/>
</dbReference>
<feature type="active site" description="Glycyl thioester intermediate" evidence="11">
    <location>
        <position position="4125"/>
    </location>
</feature>
<feature type="region of interest" description="Disordered" evidence="12">
    <location>
        <begin position="757"/>
        <end position="826"/>
    </location>
</feature>
<feature type="region of interest" description="Disordered" evidence="12">
    <location>
        <begin position="2381"/>
        <end position="2567"/>
    </location>
</feature>
<feature type="compositionally biased region" description="Low complexity" evidence="12">
    <location>
        <begin position="1656"/>
        <end position="1667"/>
    </location>
</feature>
<feature type="region of interest" description="Disordered" evidence="12">
    <location>
        <begin position="1203"/>
        <end position="1240"/>
    </location>
</feature>
<feature type="compositionally biased region" description="Acidic residues" evidence="12">
    <location>
        <begin position="784"/>
        <end position="800"/>
    </location>
</feature>
<comment type="subcellular location">
    <subcellularLocation>
        <location evidence="2">Nucleus</location>
    </subcellularLocation>
</comment>
<dbReference type="GO" id="GO:0005737">
    <property type="term" value="C:cytoplasm"/>
    <property type="evidence" value="ECO:0007669"/>
    <property type="project" value="TreeGrafter"/>
</dbReference>
<evidence type="ECO:0000256" key="4">
    <source>
        <dbReference type="ARBA" id="ARBA00012485"/>
    </source>
</evidence>
<feature type="compositionally biased region" description="Basic and acidic residues" evidence="12">
    <location>
        <begin position="3505"/>
        <end position="3517"/>
    </location>
</feature>
<protein>
    <recommendedName>
        <fullName evidence="4">HECT-type E3 ubiquitin transferase</fullName>
        <ecNumber evidence="4">2.3.2.26</ecNumber>
    </recommendedName>
</protein>
<dbReference type="InterPro" id="IPR016024">
    <property type="entry name" value="ARM-type_fold"/>
</dbReference>